<dbReference type="RefSeq" id="WP_029313056.1">
    <property type="nucleotide sequence ID" value="NZ_FTNE01000005.1"/>
</dbReference>
<organism evidence="1 2">
    <name type="scientific">Acidiphilium rubrum</name>
    <dbReference type="NCBI Taxonomy" id="526"/>
    <lineage>
        <taxon>Bacteria</taxon>
        <taxon>Pseudomonadati</taxon>
        <taxon>Pseudomonadota</taxon>
        <taxon>Alphaproteobacteria</taxon>
        <taxon>Acetobacterales</taxon>
        <taxon>Acidocellaceae</taxon>
        <taxon>Acidiphilium</taxon>
    </lineage>
</organism>
<dbReference type="Proteomes" id="UP000186308">
    <property type="component" value="Unassembled WGS sequence"/>
</dbReference>
<protein>
    <submittedName>
        <fullName evidence="1">Uncharacterized protein</fullName>
    </submittedName>
</protein>
<name>A0A8G2CJ75_ACIRU</name>
<accession>A0A8G2CJ75</accession>
<keyword evidence="2" id="KW-1185">Reference proteome</keyword>
<evidence type="ECO:0000313" key="1">
    <source>
        <dbReference type="EMBL" id="SIQ46126.1"/>
    </source>
</evidence>
<comment type="caution">
    <text evidence="1">The sequence shown here is derived from an EMBL/GenBank/DDBJ whole genome shotgun (WGS) entry which is preliminary data.</text>
</comment>
<reference evidence="1 2" key="1">
    <citation type="submission" date="2017-01" db="EMBL/GenBank/DDBJ databases">
        <authorList>
            <person name="Varghese N."/>
            <person name="Submissions S."/>
        </authorList>
    </citation>
    <scope>NUCLEOTIDE SEQUENCE [LARGE SCALE GENOMIC DNA]</scope>
    <source>
        <strain evidence="1 2">ATCC 35905</strain>
    </source>
</reference>
<dbReference type="AlphaFoldDB" id="A0A8G2CJ75"/>
<dbReference type="EMBL" id="FTNE01000005">
    <property type="protein sequence ID" value="SIQ46126.1"/>
    <property type="molecule type" value="Genomic_DNA"/>
</dbReference>
<proteinExistence type="predicted"/>
<evidence type="ECO:0000313" key="2">
    <source>
        <dbReference type="Proteomes" id="UP000186308"/>
    </source>
</evidence>
<sequence>MHRISPETTTKIAANNNSPSLSAIKALMDRHVSELKALASSPGERVILAQMACTAIERGLCGVQS</sequence>
<gene>
    <name evidence="1" type="ORF">SAMN05421828_10517</name>
</gene>